<dbReference type="GO" id="GO:0006294">
    <property type="term" value="P:nucleotide-excision repair, preincision complex assembly"/>
    <property type="evidence" value="ECO:0007669"/>
    <property type="project" value="TreeGrafter"/>
</dbReference>
<dbReference type="AlphaFoldDB" id="A0A6C1DPT2"/>
<dbReference type="Gene3D" id="3.30.70.1220">
    <property type="entry name" value="TFB5-like"/>
    <property type="match status" value="1"/>
</dbReference>
<dbReference type="GO" id="GO:0005675">
    <property type="term" value="C:transcription factor TFIIH holo complex"/>
    <property type="evidence" value="ECO:0007669"/>
    <property type="project" value="TreeGrafter"/>
</dbReference>
<evidence type="ECO:0000313" key="11">
    <source>
        <dbReference type="Proteomes" id="UP000501346"/>
    </source>
</evidence>
<organism evidence="10 11">
    <name type="scientific">Saccharomyces pastorianus</name>
    <name type="common">Lager yeast</name>
    <name type="synonym">Saccharomyces cerevisiae x Saccharomyces eubayanus</name>
    <dbReference type="NCBI Taxonomy" id="27292"/>
    <lineage>
        <taxon>Eukaryota</taxon>
        <taxon>Fungi</taxon>
        <taxon>Dikarya</taxon>
        <taxon>Ascomycota</taxon>
        <taxon>Saccharomycotina</taxon>
        <taxon>Saccharomycetes</taxon>
        <taxon>Saccharomycetales</taxon>
        <taxon>Saccharomycetaceae</taxon>
        <taxon>Saccharomyces</taxon>
    </lineage>
</organism>
<keyword evidence="8 9" id="KW-0539">Nucleus</keyword>
<dbReference type="SMART" id="SM01395">
    <property type="entry name" value="Tbf5"/>
    <property type="match status" value="1"/>
</dbReference>
<dbReference type="SUPFAM" id="SSF142897">
    <property type="entry name" value="TFB5-like"/>
    <property type="match status" value="1"/>
</dbReference>
<evidence type="ECO:0000256" key="5">
    <source>
        <dbReference type="ARBA" id="ARBA00023015"/>
    </source>
</evidence>
<accession>A0A6C1DPT2</accession>
<evidence type="ECO:0000256" key="7">
    <source>
        <dbReference type="ARBA" id="ARBA00023204"/>
    </source>
</evidence>
<evidence type="ECO:0000256" key="8">
    <source>
        <dbReference type="ARBA" id="ARBA00023242"/>
    </source>
</evidence>
<comment type="function">
    <text evidence="9">In NER, TFIIH acts by opening DNA around the lesion to allow the excision of the damaged oligonucleotide and its replacement by a new DNA fragment. In transcription, TFIIH has an essential role in transcription initiation. When the pre-initiation complex (PIC) has been established, TFIIH is required for promoter opening and promoter escape.</text>
</comment>
<dbReference type="InterPro" id="IPR009400">
    <property type="entry name" value="TFIIH_TTDA/Tfb5"/>
</dbReference>
<evidence type="ECO:0000256" key="4">
    <source>
        <dbReference type="ARBA" id="ARBA00022763"/>
    </source>
</evidence>
<comment type="subcellular location">
    <subcellularLocation>
        <location evidence="1 9">Nucleus</location>
    </subcellularLocation>
</comment>
<name>A0A6C1DPT2_SACPS</name>
<dbReference type="PANTHER" id="PTHR28580">
    <property type="entry name" value="GENERAL TRANSCRIPTION FACTOR IIH SUBUNIT 5"/>
    <property type="match status" value="1"/>
</dbReference>
<comment type="subunit">
    <text evidence="9">Component of the 7-subunit TFIIH core complex.</text>
</comment>
<evidence type="ECO:0000313" key="10">
    <source>
        <dbReference type="EMBL" id="QID78607.1"/>
    </source>
</evidence>
<dbReference type="GO" id="GO:0000439">
    <property type="term" value="C:transcription factor TFIIH core complex"/>
    <property type="evidence" value="ECO:0007669"/>
    <property type="project" value="UniProtKB-UniRule"/>
</dbReference>
<evidence type="ECO:0000256" key="3">
    <source>
        <dbReference type="ARBA" id="ARBA00021274"/>
    </source>
</evidence>
<proteinExistence type="inferred from homology"/>
<evidence type="ECO:0000256" key="6">
    <source>
        <dbReference type="ARBA" id="ARBA00023163"/>
    </source>
</evidence>
<keyword evidence="6 9" id="KW-0804">Transcription</keyword>
<evidence type="ECO:0000256" key="9">
    <source>
        <dbReference type="RuleBase" id="RU368032"/>
    </source>
</evidence>
<dbReference type="OrthoDB" id="354at2759"/>
<dbReference type="Pfam" id="PF06331">
    <property type="entry name" value="Tfb5"/>
    <property type="match status" value="1"/>
</dbReference>
<evidence type="ECO:0000256" key="1">
    <source>
        <dbReference type="ARBA" id="ARBA00004123"/>
    </source>
</evidence>
<evidence type="ECO:0000256" key="2">
    <source>
        <dbReference type="ARBA" id="ARBA00007470"/>
    </source>
</evidence>
<keyword evidence="5 9" id="KW-0805">Transcription regulation</keyword>
<comment type="similarity">
    <text evidence="2 9">Belongs to the TFB5 family.</text>
</comment>
<sequence>MARARKGALVQCDPSIKALILQIDAKMSDIVLEELDDTHLLVDPSKVEFVKHELNRLLSKNIYNPMDEEENQ</sequence>
<keyword evidence="11" id="KW-1185">Reference proteome</keyword>
<keyword evidence="7 9" id="KW-0234">DNA repair</keyword>
<dbReference type="EMBL" id="CP048985">
    <property type="protein sequence ID" value="QID78607.1"/>
    <property type="molecule type" value="Genomic_DNA"/>
</dbReference>
<dbReference type="InterPro" id="IPR035935">
    <property type="entry name" value="TFB5-like_sf"/>
</dbReference>
<dbReference type="Proteomes" id="UP000501346">
    <property type="component" value="Chromosome ScIV"/>
</dbReference>
<protein>
    <recommendedName>
        <fullName evidence="3 9">General transcription and DNA repair factor IIH subunit TFB5</fullName>
    </recommendedName>
</protein>
<gene>
    <name evidence="10" type="primary">TFB5_1</name>
    <name evidence="10" type="ORF">GRS66_000822</name>
</gene>
<keyword evidence="4 9" id="KW-0227">DNA damage</keyword>
<reference evidence="10 11" key="1">
    <citation type="journal article" date="2019" name="BMC Genomics">
        <title>Chromosome level assembly and comparative genome analysis confirm lager-brewing yeasts originated from a single hybridization.</title>
        <authorList>
            <person name="Salazar A.N."/>
            <person name="Gorter de Vries A.R."/>
            <person name="van den Broek M."/>
            <person name="Brouwers N."/>
            <person name="de la Torre Cortes P."/>
            <person name="Kuijpers N.G.A."/>
            <person name="Daran J.G."/>
            <person name="Abeel T."/>
        </authorList>
    </citation>
    <scope>NUCLEOTIDE SEQUENCE [LARGE SCALE GENOMIC DNA]</scope>
    <source>
        <strain evidence="10 11">CBS 1483</strain>
    </source>
</reference>
<dbReference type="PANTHER" id="PTHR28580:SF1">
    <property type="entry name" value="GENERAL TRANSCRIPTION FACTOR IIH SUBUNIT 5"/>
    <property type="match status" value="1"/>
</dbReference>
<dbReference type="FunFam" id="3.30.70.1220:FF:000002">
    <property type="entry name" value="RNA polymerase II transcription factor B subunit 5"/>
    <property type="match status" value="1"/>
</dbReference>
<dbReference type="GO" id="GO:0006367">
    <property type="term" value="P:transcription initiation at RNA polymerase II promoter"/>
    <property type="evidence" value="ECO:0007669"/>
    <property type="project" value="UniProtKB-UniRule"/>
</dbReference>